<evidence type="ECO:0000313" key="3">
    <source>
        <dbReference type="Proteomes" id="UP001500449"/>
    </source>
</evidence>
<keyword evidence="3" id="KW-1185">Reference proteome</keyword>
<evidence type="ECO:0000259" key="1">
    <source>
        <dbReference type="Pfam" id="PF12697"/>
    </source>
</evidence>
<dbReference type="Pfam" id="PF12697">
    <property type="entry name" value="Abhydrolase_6"/>
    <property type="match status" value="1"/>
</dbReference>
<protein>
    <submittedName>
        <fullName evidence="2">Alpha/beta fold hydrolase</fullName>
    </submittedName>
</protein>
<sequence length="274" mass="30097">MTRAVTVDGLRLNLLVDGEGPPTVFLHGGGLTAHTWRRVVDDLRRDHLCVAVDLRGHGDSDWSPTADYGLARLAADLRGVVGGLGLERPHLVGMSLGGQTALHAVCHGFEARSLVLVDVGPRMLGTPDNPIRGFMRTYRYPTFDEALDAAQRFQPGRDRAALAESLRRSMRPHDDGSWSWKWDPDRRETYGDRSAAARGLWPLLGGVTCPTLVVRGSESPVFGERDAREFVATLPDARLETLAAGHNVQTERPAELAALIRTHHQHVSDEIRLS</sequence>
<dbReference type="InterPro" id="IPR000073">
    <property type="entry name" value="AB_hydrolase_1"/>
</dbReference>
<dbReference type="PANTHER" id="PTHR43194">
    <property type="entry name" value="HYDROLASE ALPHA/BETA FOLD FAMILY"/>
    <property type="match status" value="1"/>
</dbReference>
<reference evidence="2 3" key="1">
    <citation type="journal article" date="2019" name="Int. J. Syst. Evol. Microbiol.">
        <title>The Global Catalogue of Microorganisms (GCM) 10K type strain sequencing project: providing services to taxonomists for standard genome sequencing and annotation.</title>
        <authorList>
            <consortium name="The Broad Institute Genomics Platform"/>
            <consortium name="The Broad Institute Genome Sequencing Center for Infectious Disease"/>
            <person name="Wu L."/>
            <person name="Ma J."/>
        </authorList>
    </citation>
    <scope>NUCLEOTIDE SEQUENCE [LARGE SCALE GENOMIC DNA]</scope>
    <source>
        <strain evidence="2 3">JCM 16009</strain>
    </source>
</reference>
<gene>
    <name evidence="2" type="ORF">GCM10009836_19260</name>
</gene>
<dbReference type="InterPro" id="IPR029058">
    <property type="entry name" value="AB_hydrolase_fold"/>
</dbReference>
<feature type="domain" description="AB hydrolase-1" evidence="1">
    <location>
        <begin position="24"/>
        <end position="258"/>
    </location>
</feature>
<dbReference type="RefSeq" id="WP_344414678.1">
    <property type="nucleotide sequence ID" value="NZ_BAAAQK010000005.1"/>
</dbReference>
<dbReference type="GO" id="GO:0016787">
    <property type="term" value="F:hydrolase activity"/>
    <property type="evidence" value="ECO:0007669"/>
    <property type="project" value="UniProtKB-KW"/>
</dbReference>
<accession>A0ABN2MWI2</accession>
<name>A0ABN2MWI2_9PSEU</name>
<dbReference type="Proteomes" id="UP001500449">
    <property type="component" value="Unassembled WGS sequence"/>
</dbReference>
<dbReference type="EMBL" id="BAAAQK010000005">
    <property type="protein sequence ID" value="GAA1840122.1"/>
    <property type="molecule type" value="Genomic_DNA"/>
</dbReference>
<proteinExistence type="predicted"/>
<dbReference type="InterPro" id="IPR050228">
    <property type="entry name" value="Carboxylesterase_BioH"/>
</dbReference>
<dbReference type="PANTHER" id="PTHR43194:SF2">
    <property type="entry name" value="PEROXISOMAL MEMBRANE PROTEIN LPX1"/>
    <property type="match status" value="1"/>
</dbReference>
<keyword evidence="2" id="KW-0378">Hydrolase</keyword>
<organism evidence="2 3">
    <name type="scientific">Pseudonocardia ailaonensis</name>
    <dbReference type="NCBI Taxonomy" id="367279"/>
    <lineage>
        <taxon>Bacteria</taxon>
        <taxon>Bacillati</taxon>
        <taxon>Actinomycetota</taxon>
        <taxon>Actinomycetes</taxon>
        <taxon>Pseudonocardiales</taxon>
        <taxon>Pseudonocardiaceae</taxon>
        <taxon>Pseudonocardia</taxon>
    </lineage>
</organism>
<dbReference type="SUPFAM" id="SSF53474">
    <property type="entry name" value="alpha/beta-Hydrolases"/>
    <property type="match status" value="1"/>
</dbReference>
<comment type="caution">
    <text evidence="2">The sequence shown here is derived from an EMBL/GenBank/DDBJ whole genome shotgun (WGS) entry which is preliminary data.</text>
</comment>
<evidence type="ECO:0000313" key="2">
    <source>
        <dbReference type="EMBL" id="GAA1840122.1"/>
    </source>
</evidence>
<dbReference type="Gene3D" id="3.40.50.1820">
    <property type="entry name" value="alpha/beta hydrolase"/>
    <property type="match status" value="1"/>
</dbReference>